<evidence type="ECO:0000256" key="5">
    <source>
        <dbReference type="SAM" id="Coils"/>
    </source>
</evidence>
<proteinExistence type="predicted"/>
<dbReference type="InterPro" id="IPR036179">
    <property type="entry name" value="Ig-like_dom_sf"/>
</dbReference>
<dbReference type="PANTHER" id="PTHR12231:SF253">
    <property type="entry name" value="DPR-INTERACTING PROTEIN ETA, ISOFORM B-RELATED"/>
    <property type="match status" value="1"/>
</dbReference>
<dbReference type="InterPro" id="IPR003599">
    <property type="entry name" value="Ig_sub"/>
</dbReference>
<dbReference type="InterPro" id="IPR007110">
    <property type="entry name" value="Ig-like_dom"/>
</dbReference>
<evidence type="ECO:0000256" key="2">
    <source>
        <dbReference type="ARBA" id="ARBA00022737"/>
    </source>
</evidence>
<feature type="domain" description="Ig-like" evidence="8">
    <location>
        <begin position="840"/>
        <end position="920"/>
    </location>
</feature>
<dbReference type="InterPro" id="IPR051170">
    <property type="entry name" value="Neural/epithelial_adhesion"/>
</dbReference>
<dbReference type="InterPro" id="IPR013098">
    <property type="entry name" value="Ig_I-set"/>
</dbReference>
<evidence type="ECO:0000256" key="7">
    <source>
        <dbReference type="SAM" id="Phobius"/>
    </source>
</evidence>
<keyword evidence="7" id="KW-0812">Transmembrane</keyword>
<keyword evidence="1" id="KW-0732">Signal</keyword>
<feature type="transmembrane region" description="Helical" evidence="7">
    <location>
        <begin position="1146"/>
        <end position="1168"/>
    </location>
</feature>
<dbReference type="Pfam" id="PF00041">
    <property type="entry name" value="fn3"/>
    <property type="match status" value="1"/>
</dbReference>
<keyword evidence="7" id="KW-1133">Transmembrane helix</keyword>
<evidence type="ECO:0000259" key="8">
    <source>
        <dbReference type="PROSITE" id="PS50835"/>
    </source>
</evidence>
<dbReference type="SMART" id="SM00406">
    <property type="entry name" value="IGv"/>
    <property type="match status" value="3"/>
</dbReference>
<keyword evidence="7" id="KW-0472">Membrane</keyword>
<feature type="region of interest" description="Disordered" evidence="6">
    <location>
        <begin position="1411"/>
        <end position="1468"/>
    </location>
</feature>
<feature type="domain" description="Ig-like" evidence="8">
    <location>
        <begin position="180"/>
        <end position="242"/>
    </location>
</feature>
<dbReference type="InterPro" id="IPR036116">
    <property type="entry name" value="FN3_sf"/>
</dbReference>
<dbReference type="SUPFAM" id="SSF48726">
    <property type="entry name" value="Immunoglobulin"/>
    <property type="match status" value="9"/>
</dbReference>
<name>A0ABY7GDR1_MYAAR</name>
<feature type="compositionally biased region" description="Basic and acidic residues" evidence="6">
    <location>
        <begin position="1424"/>
        <end position="1437"/>
    </location>
</feature>
<keyword evidence="5" id="KW-0175">Coiled coil</keyword>
<dbReference type="CDD" id="cd00063">
    <property type="entry name" value="FN3"/>
    <property type="match status" value="1"/>
</dbReference>
<dbReference type="Proteomes" id="UP001164746">
    <property type="component" value="Chromosome 17"/>
</dbReference>
<reference evidence="10" key="1">
    <citation type="submission" date="2022-11" db="EMBL/GenBank/DDBJ databases">
        <title>Centuries of genome instability and evolution in soft-shell clam transmissible cancer (bioRxiv).</title>
        <authorList>
            <person name="Hart S.F.M."/>
            <person name="Yonemitsu M.A."/>
            <person name="Giersch R.M."/>
            <person name="Beal B.F."/>
            <person name="Arriagada G."/>
            <person name="Davis B.W."/>
            <person name="Ostrander E.A."/>
            <person name="Goff S.P."/>
            <person name="Metzger M.J."/>
        </authorList>
    </citation>
    <scope>NUCLEOTIDE SEQUENCE</scope>
    <source>
        <strain evidence="10">MELC-2E11</strain>
        <tissue evidence="10">Siphon/mantle</tissue>
    </source>
</reference>
<feature type="coiled-coil region" evidence="5">
    <location>
        <begin position="70"/>
        <end position="118"/>
    </location>
</feature>
<feature type="domain" description="Ig-like" evidence="8">
    <location>
        <begin position="435"/>
        <end position="522"/>
    </location>
</feature>
<dbReference type="SMART" id="SM00408">
    <property type="entry name" value="IGc2"/>
    <property type="match status" value="8"/>
</dbReference>
<feature type="domain" description="Ig-like" evidence="8">
    <location>
        <begin position="658"/>
        <end position="748"/>
    </location>
</feature>
<accession>A0ABY7GDR1</accession>
<keyword evidence="4" id="KW-0393">Immunoglobulin domain</keyword>
<feature type="compositionally biased region" description="Low complexity" evidence="6">
    <location>
        <begin position="1453"/>
        <end position="1462"/>
    </location>
</feature>
<dbReference type="CDD" id="cd12087">
    <property type="entry name" value="TM_EGFR-like"/>
    <property type="match status" value="1"/>
</dbReference>
<organism evidence="10 11">
    <name type="scientific">Mya arenaria</name>
    <name type="common">Soft-shell clam</name>
    <dbReference type="NCBI Taxonomy" id="6604"/>
    <lineage>
        <taxon>Eukaryota</taxon>
        <taxon>Metazoa</taxon>
        <taxon>Spiralia</taxon>
        <taxon>Lophotrochozoa</taxon>
        <taxon>Mollusca</taxon>
        <taxon>Bivalvia</taxon>
        <taxon>Autobranchia</taxon>
        <taxon>Heteroconchia</taxon>
        <taxon>Euheterodonta</taxon>
        <taxon>Imparidentia</taxon>
        <taxon>Neoheterodontei</taxon>
        <taxon>Myida</taxon>
        <taxon>Myoidea</taxon>
        <taxon>Myidae</taxon>
        <taxon>Mya</taxon>
    </lineage>
</organism>
<evidence type="ECO:0000256" key="1">
    <source>
        <dbReference type="ARBA" id="ARBA00022729"/>
    </source>
</evidence>
<evidence type="ECO:0000256" key="3">
    <source>
        <dbReference type="ARBA" id="ARBA00023157"/>
    </source>
</evidence>
<dbReference type="InterPro" id="IPR003961">
    <property type="entry name" value="FN3_dom"/>
</dbReference>
<keyword evidence="3" id="KW-1015">Disulfide bond</keyword>
<evidence type="ECO:0000256" key="4">
    <source>
        <dbReference type="ARBA" id="ARBA00023319"/>
    </source>
</evidence>
<dbReference type="InterPro" id="IPR013783">
    <property type="entry name" value="Ig-like_fold"/>
</dbReference>
<dbReference type="Pfam" id="PF07679">
    <property type="entry name" value="I-set"/>
    <property type="match status" value="3"/>
</dbReference>
<protein>
    <submittedName>
        <fullName evidence="10">HMCN1-like protein</fullName>
    </submittedName>
</protein>
<feature type="domain" description="Ig-like" evidence="8">
    <location>
        <begin position="567"/>
        <end position="649"/>
    </location>
</feature>
<sequence length="1598" mass="174913">METVLSALNNEVNDSEAFISENTKEEIQNLRKFRAHMNLVLDTKENVLLKSMKENEIKQKEILSKLRVGIAGLKQTLAETTTDMQTTEKQLHQHFIHARIAKKQLVKLQGEINKINAEIILDTSVRCTFLTDKHTEALCGCNIIPGFNNHHYLGIMEDNRPAWLMFYGHPLQNQLCHQRVRVSWEHNARLLPFHENQVIYSNGTLYLRRVTYDDVGNYTCSARYNGVYIRSRNASLDIATISPTFNIHPVSRTVLLGDRVELVCEITSLPPANITWTLDGELVSQDTVNIGNNGESILVMDPVMYDQAGRYKCMATNSVNHVHRFSLEGKLTVQGQPVFLASLKAVSVPLGYTATFTCSYHGNPDPDITWYRHDLSDLGDVTSMRLNGQKEVPSDNGTLTIQSTQSTDTDWYTCVCANGEGSVNQSAFVDVQTHPSFPSLPPASQIVLKGEELTLDCVAEGNPTPTITWDTPSRGQSLTMADSTASVTLTSSGSLRVKVMTLADTGEYTCTASNHVGTALVSTLVFMNHSLVVRDVAVSDSGVYRCTASNPHGQAQAVATVTVTVPPSFSVVPSNATVEVGESVALQCRADGEPVPDQWWTRDGRQLVLDHNMIMSVDKTGLVILAIQPGQFGQYSCQASNLGGTASVSAWVTEFDVPVFISPPQNMTVNQSASVTLTCTGSAREPPSTDWFKGQLGQAIQSQDAGGRVTVTGEGNLVIQGVLKSDEDWYTCVLRNSAGSVNQSAFIHVQVPPKITSTNTPQLTTVQSAVTLTCQSSGDPVPTYEWLTPIGQLATSTRVTHNTHTIQEVRQEDAGDWTCRACNLLGCDTAVVAIIIEGLPEIQGLTGERSGSQVILECSVAGQPPPAVTFTSGAQLVTSDTDSHAVEGNRLVIEGESVREEYTCVATNNQGTATRAVSVASETPAPKVLDKGSSWVTVQWTLPGSEGNLPLLQFVVQYSSNGGRSWTDAMTMPYSGGQGGRNLGQWEGNVTDLGAYTEYSFRVLTENVLGRGQGNASSSVQTVAGTPSPPTNVLGLEIKQGTILFMWDPPAKLNGPKGDIQFPYTVIEVREGRRLLLAQGVVNSNQTYQVEINGLGESTYKLSVWSHNTALNLSSEHVSFDLDMSSGVIVNPNSTPGQSTLPAEKIIAIIFGGLGGLILVAVVIFIILRVRHQRKSKSLSLVNHQLSLDQFYMENPRSLYDEDTKSSKRISRISFYSFDENFQSNRSLNKAGKGSPHRDSLIQTDVQLISRSPLQNNYDKQASLNKSISSLVEASTSTNGRKPAHRLSCTPQKSLESIPDTSAIEETDSKTFSVSNVKSSTPCSKALRSTKRPLSLPVETIRYEKYGEKEGESICEEYSKGDHSERRKSLTPLSAKDLEEDLSNIYGSVQEIQSVNGVNKSLEHIYSSVHSNSPVTSVPIPKSVPDDQSEHSNRSCDPKPPIRVISPAYLNGSKKTSQLSQSKTDKNSNYKYASNKVKDMDSRFPRETRSMSPKGEYLKDKLPVRVVSLEHVGDEGCYAKIEKGPIKKHCAFDGNCDLGLHFHCYGKRQSGASDEKDTDVRERLLNGNNVEDKNKKNKKNVVDDNFLSEEEIQLERIQ</sequence>
<dbReference type="Pfam" id="PF13927">
    <property type="entry name" value="Ig_3"/>
    <property type="match status" value="5"/>
</dbReference>
<feature type="domain" description="Ig-like" evidence="8">
    <location>
        <begin position="337"/>
        <end position="430"/>
    </location>
</feature>
<evidence type="ECO:0000256" key="6">
    <source>
        <dbReference type="SAM" id="MobiDB-lite"/>
    </source>
</evidence>
<dbReference type="PROSITE" id="PS50835">
    <property type="entry name" value="IG_LIKE"/>
    <property type="match status" value="8"/>
</dbReference>
<dbReference type="SUPFAM" id="SSF49265">
    <property type="entry name" value="Fibronectin type III"/>
    <property type="match status" value="1"/>
</dbReference>
<dbReference type="EMBL" id="CP111028">
    <property type="protein sequence ID" value="WAR31266.1"/>
    <property type="molecule type" value="Genomic_DNA"/>
</dbReference>
<dbReference type="PROSITE" id="PS50853">
    <property type="entry name" value="FN3"/>
    <property type="match status" value="1"/>
</dbReference>
<feature type="domain" description="Ig-like" evidence="8">
    <location>
        <begin position="753"/>
        <end position="821"/>
    </location>
</feature>
<dbReference type="SMART" id="SM00409">
    <property type="entry name" value="IG"/>
    <property type="match status" value="8"/>
</dbReference>
<evidence type="ECO:0000313" key="10">
    <source>
        <dbReference type="EMBL" id="WAR31266.1"/>
    </source>
</evidence>
<dbReference type="SMART" id="SM00060">
    <property type="entry name" value="FN3"/>
    <property type="match status" value="2"/>
</dbReference>
<evidence type="ECO:0000259" key="9">
    <source>
        <dbReference type="PROSITE" id="PS50853"/>
    </source>
</evidence>
<feature type="domain" description="Ig-like" evidence="8">
    <location>
        <begin position="243"/>
        <end position="332"/>
    </location>
</feature>
<gene>
    <name evidence="10" type="ORF">MAR_033808</name>
</gene>
<dbReference type="InterPro" id="IPR013106">
    <property type="entry name" value="Ig_V-set"/>
</dbReference>
<dbReference type="CDD" id="cd00096">
    <property type="entry name" value="Ig"/>
    <property type="match status" value="2"/>
</dbReference>
<dbReference type="PANTHER" id="PTHR12231">
    <property type="entry name" value="CTX-RELATED TYPE I TRANSMEMBRANE PROTEIN"/>
    <property type="match status" value="1"/>
</dbReference>
<keyword evidence="2" id="KW-0677">Repeat</keyword>
<feature type="domain" description="Fibronectin type-III" evidence="9">
    <location>
        <begin position="922"/>
        <end position="1029"/>
    </location>
</feature>
<keyword evidence="11" id="KW-1185">Reference proteome</keyword>
<feature type="region of interest" description="Disordered" evidence="6">
    <location>
        <begin position="1275"/>
        <end position="1297"/>
    </location>
</feature>
<dbReference type="InterPro" id="IPR003598">
    <property type="entry name" value="Ig_sub2"/>
</dbReference>
<dbReference type="Gene3D" id="2.60.40.10">
    <property type="entry name" value="Immunoglobulins"/>
    <property type="match status" value="10"/>
</dbReference>
<evidence type="ECO:0000313" key="11">
    <source>
        <dbReference type="Proteomes" id="UP001164746"/>
    </source>
</evidence>